<evidence type="ECO:0000313" key="2">
    <source>
        <dbReference type="EMBL" id="NRT18373.1"/>
    </source>
</evidence>
<protein>
    <submittedName>
        <fullName evidence="2">Uncharacterized protein</fullName>
    </submittedName>
</protein>
<evidence type="ECO:0000256" key="1">
    <source>
        <dbReference type="SAM" id="SignalP"/>
    </source>
</evidence>
<organism evidence="2 3">
    <name type="scientific">Hymenobacter caeli</name>
    <dbReference type="NCBI Taxonomy" id="2735894"/>
    <lineage>
        <taxon>Bacteria</taxon>
        <taxon>Pseudomonadati</taxon>
        <taxon>Bacteroidota</taxon>
        <taxon>Cytophagia</taxon>
        <taxon>Cytophagales</taxon>
        <taxon>Hymenobacteraceae</taxon>
        <taxon>Hymenobacter</taxon>
    </lineage>
</organism>
<proteinExistence type="predicted"/>
<sequence length="189" mass="20962">MKNYSALLLLPAGLLLAQCAKAPEVAPKVDYDQKSADIVQAVSPSVAGTWAMRRLAFKAQPVSYFRKDSVYEDFATIDIRPAAVARHSPADPRYADFTGLLHYKSKTYPVQFELTASPERLVHDQGPPALFLFEYNFPVGSHPTEEEEAFLQYLGLIGDNFTLEVAQGPPAMTWRGTSRGVDKIDLVKK</sequence>
<dbReference type="RefSeq" id="WP_173809118.1">
    <property type="nucleotide sequence ID" value="NZ_JABSNP010000004.1"/>
</dbReference>
<evidence type="ECO:0000313" key="3">
    <source>
        <dbReference type="Proteomes" id="UP000779507"/>
    </source>
</evidence>
<comment type="caution">
    <text evidence="2">The sequence shown here is derived from an EMBL/GenBank/DDBJ whole genome shotgun (WGS) entry which is preliminary data.</text>
</comment>
<dbReference type="EMBL" id="JABSNP010000004">
    <property type="protein sequence ID" value="NRT18373.1"/>
    <property type="molecule type" value="Genomic_DNA"/>
</dbReference>
<dbReference type="Proteomes" id="UP000779507">
    <property type="component" value="Unassembled WGS sequence"/>
</dbReference>
<name>A0ABX2FMH6_9BACT</name>
<gene>
    <name evidence="2" type="ORF">HNP98_001190</name>
</gene>
<feature type="signal peptide" evidence="1">
    <location>
        <begin position="1"/>
        <end position="22"/>
    </location>
</feature>
<accession>A0ABX2FMH6</accession>
<keyword evidence="3" id="KW-1185">Reference proteome</keyword>
<reference evidence="2 3" key="1">
    <citation type="submission" date="2020-05" db="EMBL/GenBank/DDBJ databases">
        <title>Genomic Encyclopedia of Type Strains, Phase IV (KMG-V): Genome sequencing to study the core and pangenomes of soil and plant-associated prokaryotes.</title>
        <authorList>
            <person name="Whitman W."/>
        </authorList>
    </citation>
    <scope>NUCLEOTIDE SEQUENCE [LARGE SCALE GENOMIC DNA]</scope>
    <source>
        <strain evidence="2 3">9A</strain>
    </source>
</reference>
<feature type="chain" id="PRO_5046757688" evidence="1">
    <location>
        <begin position="23"/>
        <end position="189"/>
    </location>
</feature>
<keyword evidence="1" id="KW-0732">Signal</keyword>